<gene>
    <name evidence="2" type="ORF">CVP04_00150</name>
</gene>
<dbReference type="PIRSF" id="PIRSF029225">
    <property type="entry name" value="DNA_pol_III_psi"/>
    <property type="match status" value="1"/>
</dbReference>
<evidence type="ECO:0000256" key="1">
    <source>
        <dbReference type="PIRNR" id="PIRNR029225"/>
    </source>
</evidence>
<name>A0A2M8RZ45_9PAST</name>
<keyword evidence="3" id="KW-1185">Reference proteome</keyword>
<proteinExistence type="predicted"/>
<dbReference type="GO" id="GO:0003887">
    <property type="term" value="F:DNA-directed DNA polymerase activity"/>
    <property type="evidence" value="ECO:0007669"/>
    <property type="project" value="UniProtKB-KW"/>
</dbReference>
<comment type="caution">
    <text evidence="2">The sequence shown here is derived from an EMBL/GenBank/DDBJ whole genome shotgun (WGS) entry which is preliminary data.</text>
</comment>
<keyword evidence="1" id="KW-0548">Nucleotidyltransferase</keyword>
<dbReference type="EMBL" id="PHGZ01000001">
    <property type="protein sequence ID" value="PJG84161.1"/>
    <property type="molecule type" value="Genomic_DNA"/>
</dbReference>
<dbReference type="Pfam" id="PF03603">
    <property type="entry name" value="DNA_III_psi"/>
    <property type="match status" value="1"/>
</dbReference>
<dbReference type="InterPro" id="IPR036654">
    <property type="entry name" value="DNA_pol_III_psi_sf"/>
</dbReference>
<dbReference type="SUPFAM" id="SSF102220">
    <property type="entry name" value="DNA polymerase III psi subunit"/>
    <property type="match status" value="1"/>
</dbReference>
<reference evidence="2 3" key="1">
    <citation type="submission" date="2017-11" db="EMBL/GenBank/DDBJ databases">
        <title>Reclassification of Bisgaard taxon 5 as Caviibacterium pharyngocola gen. nov., sp. nov.</title>
        <authorList>
            <person name="Christensen H."/>
        </authorList>
    </citation>
    <scope>NUCLEOTIDE SEQUENCE [LARGE SCALE GENOMIC DNA]</scope>
    <source>
        <strain evidence="2 3">7_3</strain>
    </source>
</reference>
<accession>A0A2M8RZ45</accession>
<dbReference type="RefSeq" id="WP_100295510.1">
    <property type="nucleotide sequence ID" value="NZ_PHGZ01000001.1"/>
</dbReference>
<dbReference type="Gene3D" id="3.40.50.10220">
    <property type="entry name" value="DNA polymerase III, psi subunit"/>
    <property type="match status" value="1"/>
</dbReference>
<dbReference type="InterPro" id="IPR004615">
    <property type="entry name" value="DNA_pol_III_psi"/>
</dbReference>
<evidence type="ECO:0000313" key="2">
    <source>
        <dbReference type="EMBL" id="PJG84161.1"/>
    </source>
</evidence>
<keyword evidence="1" id="KW-0235">DNA replication</keyword>
<comment type="function">
    <text evidence="1">Part of the beta sliding clamp loading complex, which hydrolyzes ATP to load the beta clamp onto primed DNA to form the DNA replication pre-initiation complex. DNA polymerase III is a complex, multichain enzyme responsible for most of the replicative synthesis in bacteria. This DNA polymerase also exhibits 3' to 5' exonuclease activity.</text>
</comment>
<keyword evidence="1" id="KW-0239">DNA-directed DNA polymerase</keyword>
<evidence type="ECO:0000313" key="3">
    <source>
        <dbReference type="Proteomes" id="UP000230282"/>
    </source>
</evidence>
<dbReference type="NCBIfam" id="NF005335">
    <property type="entry name" value="PRK06856.1-1"/>
    <property type="match status" value="1"/>
</dbReference>
<dbReference type="Proteomes" id="UP000230282">
    <property type="component" value="Unassembled WGS sequence"/>
</dbReference>
<protein>
    <recommendedName>
        <fullName evidence="1">DNA polymerase III subunit psi</fullName>
    </recommendedName>
</protein>
<keyword evidence="1" id="KW-0808">Transferase</keyword>
<dbReference type="GO" id="GO:0008408">
    <property type="term" value="F:3'-5' exonuclease activity"/>
    <property type="evidence" value="ECO:0007669"/>
    <property type="project" value="InterPro"/>
</dbReference>
<dbReference type="OrthoDB" id="5682636at2"/>
<dbReference type="AlphaFoldDB" id="A0A2M8RZ45"/>
<organism evidence="2 3">
    <name type="scientific">Caviibacterium pharyngocola</name>
    <dbReference type="NCBI Taxonomy" id="28159"/>
    <lineage>
        <taxon>Bacteria</taxon>
        <taxon>Pseudomonadati</taxon>
        <taxon>Pseudomonadota</taxon>
        <taxon>Gammaproteobacteria</taxon>
        <taxon>Pasteurellales</taxon>
        <taxon>Pasteurellaceae</taxon>
        <taxon>Caviibacterium</taxon>
    </lineage>
</organism>
<sequence length="134" mass="15876">MNRRDLLLQEMGITQWRLNRPDVLKGAVNTPVDNRIRLIIVSEKPAQADKLLDDILFGLEMTRQDYLQIDFDFVPLLNIQHPVFYWLLSDNEEKIHRTLTLCKQAIAQWHSPDWQTFAQTPQAKRALWQQIQHC</sequence>
<dbReference type="GO" id="GO:0006260">
    <property type="term" value="P:DNA replication"/>
    <property type="evidence" value="ECO:0007669"/>
    <property type="project" value="UniProtKB-KW"/>
</dbReference>